<feature type="transmembrane region" description="Helical" evidence="6">
    <location>
        <begin position="188"/>
        <end position="208"/>
    </location>
</feature>
<feature type="transmembrane region" description="Helical" evidence="6">
    <location>
        <begin position="46"/>
        <end position="68"/>
    </location>
</feature>
<dbReference type="EMBL" id="AP018933">
    <property type="protein sequence ID" value="BBG29049.1"/>
    <property type="molecule type" value="Genomic_DNA"/>
</dbReference>
<dbReference type="OrthoDB" id="457670at2"/>
<feature type="transmembrane region" description="Helical" evidence="6">
    <location>
        <begin position="254"/>
        <end position="274"/>
    </location>
</feature>
<dbReference type="Pfam" id="PF01925">
    <property type="entry name" value="TauE"/>
    <property type="match status" value="1"/>
</dbReference>
<keyword evidence="4 6" id="KW-1133">Transmembrane helix</keyword>
<dbReference type="InterPro" id="IPR002781">
    <property type="entry name" value="TM_pro_TauE-like"/>
</dbReference>
<comment type="subcellular location">
    <subcellularLocation>
        <location evidence="6">Cell membrane</location>
        <topology evidence="6">Multi-pass membrane protein</topology>
    </subcellularLocation>
    <subcellularLocation>
        <location evidence="1">Membrane</location>
        <topology evidence="1">Multi-pass membrane protein</topology>
    </subcellularLocation>
</comment>
<organism evidence="7 8">
    <name type="scientific">Zymobacter palmae</name>
    <dbReference type="NCBI Taxonomy" id="33074"/>
    <lineage>
        <taxon>Bacteria</taxon>
        <taxon>Pseudomonadati</taxon>
        <taxon>Pseudomonadota</taxon>
        <taxon>Gammaproteobacteria</taxon>
        <taxon>Oceanospirillales</taxon>
        <taxon>Halomonadaceae</taxon>
        <taxon>Zymobacter group</taxon>
        <taxon>Zymobacter</taxon>
    </lineage>
</organism>
<dbReference type="STRING" id="1123510.GCA_000620025_02371"/>
<dbReference type="PANTHER" id="PTHR43483">
    <property type="entry name" value="MEMBRANE TRANSPORTER PROTEIN HI_0806-RELATED"/>
    <property type="match status" value="1"/>
</dbReference>
<dbReference type="Proteomes" id="UP000267342">
    <property type="component" value="Chromosome"/>
</dbReference>
<dbReference type="AlphaFoldDB" id="A0A348HBP7"/>
<accession>A0A348HBP7</accession>
<name>A0A348HBP7_9GAMM</name>
<feature type="transmembrane region" description="Helical" evidence="6">
    <location>
        <begin position="156"/>
        <end position="176"/>
    </location>
</feature>
<sequence length="276" mass="28253">MALIWYLLAGVCSGLLAGMFGIGGGMIIVPVLVYCFTALNGVEAGVAMHVALGTSLAIIVFTSLNAVIAHQRKGAVEWGVLKGMTIGIAIGAVLGAATASWLSGAALQVIVGLFSLTMAAQQVREIVKGKRQTGNEATQADYPLPSRMWQYGSGAVIGWASALFGIGGGSLTVPLLTSKKLSMHRAVATSSACGLAVALFGAAGNMAFGWGKAGLPAWSIGYVNLPALCGVAVASMLSAHLGVRIAHRASGVQLKLGFALLMLCVGIDFLYSAWWG</sequence>
<evidence type="ECO:0000256" key="5">
    <source>
        <dbReference type="ARBA" id="ARBA00023136"/>
    </source>
</evidence>
<dbReference type="GO" id="GO:0005886">
    <property type="term" value="C:plasma membrane"/>
    <property type="evidence" value="ECO:0007669"/>
    <property type="project" value="UniProtKB-SubCell"/>
</dbReference>
<evidence type="ECO:0000256" key="4">
    <source>
        <dbReference type="ARBA" id="ARBA00022989"/>
    </source>
</evidence>
<feature type="transmembrane region" description="Helical" evidence="6">
    <location>
        <begin position="220"/>
        <end position="242"/>
    </location>
</feature>
<evidence type="ECO:0000256" key="6">
    <source>
        <dbReference type="RuleBase" id="RU363041"/>
    </source>
</evidence>
<dbReference type="PANTHER" id="PTHR43483:SF3">
    <property type="entry name" value="MEMBRANE TRANSPORTER PROTEIN HI_0806-RELATED"/>
    <property type="match status" value="1"/>
</dbReference>
<comment type="similarity">
    <text evidence="2 6">Belongs to the 4-toluene sulfonate uptake permease (TSUP) (TC 2.A.102) family.</text>
</comment>
<gene>
    <name evidence="7" type="ORF">ZBT109_0251</name>
</gene>
<keyword evidence="5 6" id="KW-0472">Membrane</keyword>
<feature type="transmembrane region" description="Helical" evidence="6">
    <location>
        <begin position="7"/>
        <end position="34"/>
    </location>
</feature>
<evidence type="ECO:0000256" key="3">
    <source>
        <dbReference type="ARBA" id="ARBA00022692"/>
    </source>
</evidence>
<reference evidence="7 8" key="1">
    <citation type="submission" date="2018-09" db="EMBL/GenBank/DDBJ databases">
        <title>Zymobacter palmae IAM14233 (=T109) whole genome analysis.</title>
        <authorList>
            <person name="Yanase H."/>
        </authorList>
    </citation>
    <scope>NUCLEOTIDE SEQUENCE [LARGE SCALE GENOMIC DNA]</scope>
    <source>
        <strain evidence="7 8">IAM14233</strain>
    </source>
</reference>
<dbReference type="RefSeq" id="WP_027705420.1">
    <property type="nucleotide sequence ID" value="NZ_AP018933.1"/>
</dbReference>
<keyword evidence="8" id="KW-1185">Reference proteome</keyword>
<evidence type="ECO:0000256" key="2">
    <source>
        <dbReference type="ARBA" id="ARBA00009142"/>
    </source>
</evidence>
<keyword evidence="6" id="KW-1003">Cell membrane</keyword>
<proteinExistence type="inferred from homology"/>
<dbReference type="KEGG" id="zpl:ZBT109_0251"/>
<evidence type="ECO:0000313" key="7">
    <source>
        <dbReference type="EMBL" id="BBG29049.1"/>
    </source>
</evidence>
<keyword evidence="3 6" id="KW-0812">Transmembrane</keyword>
<evidence type="ECO:0000313" key="8">
    <source>
        <dbReference type="Proteomes" id="UP000267342"/>
    </source>
</evidence>
<feature type="transmembrane region" description="Helical" evidence="6">
    <location>
        <begin position="80"/>
        <end position="102"/>
    </location>
</feature>
<protein>
    <recommendedName>
        <fullName evidence="6">Probable membrane transporter protein</fullName>
    </recommendedName>
</protein>
<evidence type="ECO:0000256" key="1">
    <source>
        <dbReference type="ARBA" id="ARBA00004141"/>
    </source>
</evidence>